<evidence type="ECO:0000259" key="1">
    <source>
        <dbReference type="SMART" id="SM00953"/>
    </source>
</evidence>
<dbReference type="Proteomes" id="UP000444980">
    <property type="component" value="Unassembled WGS sequence"/>
</dbReference>
<gene>
    <name evidence="2" type="ORF">nbrc107697_20370</name>
</gene>
<dbReference type="Pfam" id="PF08808">
    <property type="entry name" value="RES"/>
    <property type="match status" value="1"/>
</dbReference>
<dbReference type="EMBL" id="BJOU01000001">
    <property type="protein sequence ID" value="GED97998.1"/>
    <property type="molecule type" value="Genomic_DNA"/>
</dbReference>
<dbReference type="OrthoDB" id="3256236at2"/>
<evidence type="ECO:0000313" key="2">
    <source>
        <dbReference type="EMBL" id="GED97998.1"/>
    </source>
</evidence>
<protein>
    <recommendedName>
        <fullName evidence="1">RES domain-containing protein</fullName>
    </recommendedName>
</protein>
<feature type="domain" description="RES" evidence="1">
    <location>
        <begin position="58"/>
        <end position="186"/>
    </location>
</feature>
<reference evidence="3" key="1">
    <citation type="submission" date="2019-06" db="EMBL/GenBank/DDBJ databases">
        <title>Gordonia isolated from sludge of a wastewater treatment plant.</title>
        <authorList>
            <person name="Tamura T."/>
            <person name="Aoyama K."/>
            <person name="Kang Y."/>
            <person name="Saito S."/>
            <person name="Akiyama N."/>
            <person name="Yazawa K."/>
            <person name="Gonoi T."/>
            <person name="Mikami Y."/>
        </authorList>
    </citation>
    <scope>NUCLEOTIDE SEQUENCE [LARGE SCALE GENOMIC DNA]</scope>
    <source>
        <strain evidence="3">NBRC 107697</strain>
    </source>
</reference>
<dbReference type="InterPro" id="IPR014914">
    <property type="entry name" value="RES_dom"/>
</dbReference>
<organism evidence="2 3">
    <name type="scientific">Gordonia crocea</name>
    <dbReference type="NCBI Taxonomy" id="589162"/>
    <lineage>
        <taxon>Bacteria</taxon>
        <taxon>Bacillati</taxon>
        <taxon>Actinomycetota</taxon>
        <taxon>Actinomycetes</taxon>
        <taxon>Mycobacteriales</taxon>
        <taxon>Gordoniaceae</taxon>
        <taxon>Gordonia</taxon>
    </lineage>
</organism>
<evidence type="ECO:0000313" key="3">
    <source>
        <dbReference type="Proteomes" id="UP000444980"/>
    </source>
</evidence>
<keyword evidence="3" id="KW-1185">Reference proteome</keyword>
<sequence>MVDGLGGPPGVDDLRSLGVRREEMVKLPSEVVWRVHATAGEHVLPWNFPRTWGPVLRFDHHPQPLGMHPESGIWYGSASPRGALAEVFQETRLIDRFHGTPYLTASRFTRKLALLDVGGIGRGAWLTRAGGQFALDSAPHRVAQQWAHAIHEAYEDVDGIAYRGRFAGGPCVALFERGADALPDRPELSLPLSHPGLHAGIATAALELGYTVL</sequence>
<name>A0A7I9UXV8_9ACTN</name>
<dbReference type="AlphaFoldDB" id="A0A7I9UXV8"/>
<accession>A0A7I9UXV8</accession>
<comment type="caution">
    <text evidence="2">The sequence shown here is derived from an EMBL/GenBank/DDBJ whole genome shotgun (WGS) entry which is preliminary data.</text>
</comment>
<proteinExistence type="predicted"/>
<dbReference type="SMART" id="SM00953">
    <property type="entry name" value="RES"/>
    <property type="match status" value="1"/>
</dbReference>